<dbReference type="NCBIfam" id="TIGR02683">
    <property type="entry name" value="upstrm_HI1419"/>
    <property type="match status" value="1"/>
</dbReference>
<dbReference type="PIRSF" id="PIRSF028744">
    <property type="entry name" value="Addict_mod_HI1419"/>
    <property type="match status" value="1"/>
</dbReference>
<protein>
    <submittedName>
        <fullName evidence="1">Addiction module antitoxin RelB</fullName>
    </submittedName>
</protein>
<dbReference type="OrthoDB" id="5296237at2"/>
<name>A0A0F5QFR8_9HYPH</name>
<comment type="caution">
    <text evidence="1">The sequence shown here is derived from an EMBL/GenBank/DDBJ whole genome shotgun (WGS) entry which is preliminary data.</text>
</comment>
<gene>
    <name evidence="1" type="ORF">WH87_04960</name>
</gene>
<accession>A0A0F5QFR8</accession>
<evidence type="ECO:0000313" key="1">
    <source>
        <dbReference type="EMBL" id="KKC39543.1"/>
    </source>
</evidence>
<proteinExistence type="predicted"/>
<dbReference type="AlphaFoldDB" id="A0A0F5QFR8"/>
<dbReference type="Proteomes" id="UP000033411">
    <property type="component" value="Unassembled WGS sequence"/>
</dbReference>
<dbReference type="PATRIC" id="fig|1293439.3.peg.556"/>
<dbReference type="RefSeq" id="WP_046138230.1">
    <property type="nucleotide sequence ID" value="NZ_LANJ01000011.1"/>
</dbReference>
<dbReference type="PANTHER" id="PTHR41791:SF1">
    <property type="entry name" value="SSL7039 PROTEIN"/>
    <property type="match status" value="1"/>
</dbReference>
<organism evidence="1 2">
    <name type="scientific">Devosia epidermidihirudinis</name>
    <dbReference type="NCBI Taxonomy" id="1293439"/>
    <lineage>
        <taxon>Bacteria</taxon>
        <taxon>Pseudomonadati</taxon>
        <taxon>Pseudomonadota</taxon>
        <taxon>Alphaproteobacteria</taxon>
        <taxon>Hyphomicrobiales</taxon>
        <taxon>Devosiaceae</taxon>
        <taxon>Devosia</taxon>
    </lineage>
</organism>
<dbReference type="Pfam" id="PF05973">
    <property type="entry name" value="Gp49"/>
    <property type="match status" value="1"/>
</dbReference>
<sequence length="108" mass="11798">MTSPDEEIEVYRTDVFDVWLGGLRDHKAVAKITTRIDRLQLGNPGDTEPVGEGVSEMRIDYGPGYRVYFIQRGKLVVILLCGGDKSSQKGDIKSAKALAAEIKDASNG</sequence>
<dbReference type="EMBL" id="LANJ01000011">
    <property type="protein sequence ID" value="KKC39543.1"/>
    <property type="molecule type" value="Genomic_DNA"/>
</dbReference>
<dbReference type="InterPro" id="IPR014056">
    <property type="entry name" value="TypeIITA-like_toxin_pred"/>
</dbReference>
<dbReference type="InterPro" id="IPR009241">
    <property type="entry name" value="HigB-like"/>
</dbReference>
<evidence type="ECO:0000313" key="2">
    <source>
        <dbReference type="Proteomes" id="UP000033411"/>
    </source>
</evidence>
<dbReference type="STRING" id="1293439.WH87_04960"/>
<reference evidence="1 2" key="1">
    <citation type="submission" date="2015-03" db="EMBL/GenBank/DDBJ databases">
        <authorList>
            <person name="Lepp D."/>
            <person name="Hassan Y.I."/>
            <person name="Li X.-Z."/>
            <person name="Zhou T."/>
        </authorList>
    </citation>
    <scope>NUCLEOTIDE SEQUENCE [LARGE SCALE GENOMIC DNA]</scope>
    <source>
        <strain evidence="1 2">E84</strain>
    </source>
</reference>
<keyword evidence="2" id="KW-1185">Reference proteome</keyword>
<dbReference type="PANTHER" id="PTHR41791">
    <property type="entry name" value="SSL7039 PROTEIN"/>
    <property type="match status" value="1"/>
</dbReference>